<accession>A0A8H7A7J6</accession>
<organism evidence="1 2">
    <name type="scientific">Endocarpon pusillum</name>
    <dbReference type="NCBI Taxonomy" id="364733"/>
    <lineage>
        <taxon>Eukaryota</taxon>
        <taxon>Fungi</taxon>
        <taxon>Dikarya</taxon>
        <taxon>Ascomycota</taxon>
        <taxon>Pezizomycotina</taxon>
        <taxon>Eurotiomycetes</taxon>
        <taxon>Chaetothyriomycetidae</taxon>
        <taxon>Verrucariales</taxon>
        <taxon>Verrucariaceae</taxon>
        <taxon>Endocarpon</taxon>
    </lineage>
</organism>
<sequence length="102" mass="11370">KDSYLPRAAKIATYDVTPLTKYLLSAFCAQSVGRGNALRIDLPASWRMHPVISKIHLDPVLDPANDLFQRNVPPPPDHIDEEGIKEWRVEKIVGKLANGEAI</sequence>
<proteinExistence type="predicted"/>
<name>A0A8H7A7J6_9EURO</name>
<evidence type="ECO:0000313" key="2">
    <source>
        <dbReference type="Proteomes" id="UP000606974"/>
    </source>
</evidence>
<comment type="caution">
    <text evidence="1">The sequence shown here is derived from an EMBL/GenBank/DDBJ whole genome shotgun (WGS) entry which is preliminary data.</text>
</comment>
<feature type="non-terminal residue" evidence="1">
    <location>
        <position position="1"/>
    </location>
</feature>
<protein>
    <submittedName>
        <fullName evidence="1">Uncharacterized protein</fullName>
    </submittedName>
</protein>
<reference evidence="1" key="1">
    <citation type="submission" date="2020-02" db="EMBL/GenBank/DDBJ databases">
        <authorList>
            <person name="Palmer J.M."/>
        </authorList>
    </citation>
    <scope>NUCLEOTIDE SEQUENCE</scope>
    <source>
        <strain evidence="1">EPUS1.4</strain>
        <tissue evidence="1">Thallus</tissue>
    </source>
</reference>
<dbReference type="AlphaFoldDB" id="A0A8H7A7J6"/>
<gene>
    <name evidence="1" type="ORF">GJ744_007973</name>
</gene>
<evidence type="ECO:0000313" key="1">
    <source>
        <dbReference type="EMBL" id="KAF7502056.1"/>
    </source>
</evidence>
<keyword evidence="2" id="KW-1185">Reference proteome</keyword>
<dbReference type="EMBL" id="JAACFV010000409">
    <property type="protein sequence ID" value="KAF7502056.1"/>
    <property type="molecule type" value="Genomic_DNA"/>
</dbReference>
<dbReference type="OrthoDB" id="4365225at2759"/>
<dbReference type="Proteomes" id="UP000606974">
    <property type="component" value="Unassembled WGS sequence"/>
</dbReference>